<dbReference type="CDD" id="cd01992">
    <property type="entry name" value="TilS_N"/>
    <property type="match status" value="1"/>
</dbReference>
<dbReference type="NCBIfam" id="TIGR02433">
    <property type="entry name" value="lysidine_TilS_C"/>
    <property type="match status" value="1"/>
</dbReference>
<evidence type="ECO:0000256" key="1">
    <source>
        <dbReference type="ARBA" id="ARBA00004496"/>
    </source>
</evidence>
<gene>
    <name evidence="8 10" type="primary">tilS</name>
    <name evidence="10" type="ORF">IAB37_03830</name>
</gene>
<name>A0A9D1DX73_9FIRM</name>
<evidence type="ECO:0000256" key="2">
    <source>
        <dbReference type="ARBA" id="ARBA00022490"/>
    </source>
</evidence>
<sequence length="474" mass="52825">MFLSEDDCAYMAGKTLVAGLSGGADSMALCHFLAVHRAVYGWELRAAHLNHCLRGEESLRDEAAVEAFCREMGVRLTICREDVGEKARAEKRSLEDAGREARYALFLREAEQAAGEGKVPLILTAHTLSDDFETALFRLVRGSGMDGLCGIEKERPLGEYTVFRPMLGVTREEVERYCAENRLPYVTDSSNLSDGYARNRLRLKVVPELKAMNPSVEEAYRRLKENLLADRAYLGAEAEKLLREAEAGAGRWALSPLREAAGPLRKRALLQVLRESGLPRTVEAAASLDRVVMGEARGFSAGGVRFGCRGGELWREEEAVFSSGAVPLPEMEEGEEQEICFSFQKSLPGRAEPEILRKTVRLRLFPVQKGEETPKVYKNLLYSGIEYATIMNNVVLRARRPGDSIRLPGVGRKAVKKLFQEARLSREERETRLMLAKGSDIVWLEGFGAGEDYRFRGEGVMLGIQAEGLTERTR</sequence>
<reference evidence="10" key="1">
    <citation type="submission" date="2020-10" db="EMBL/GenBank/DDBJ databases">
        <authorList>
            <person name="Gilroy R."/>
        </authorList>
    </citation>
    <scope>NUCLEOTIDE SEQUENCE</scope>
    <source>
        <strain evidence="10">CHK189-12415</strain>
    </source>
</reference>
<dbReference type="PANTHER" id="PTHR43033">
    <property type="entry name" value="TRNA(ILE)-LYSIDINE SYNTHASE-RELATED"/>
    <property type="match status" value="1"/>
</dbReference>
<evidence type="ECO:0000256" key="3">
    <source>
        <dbReference type="ARBA" id="ARBA00022598"/>
    </source>
</evidence>
<accession>A0A9D1DX73</accession>
<evidence type="ECO:0000313" key="11">
    <source>
        <dbReference type="Proteomes" id="UP000824241"/>
    </source>
</evidence>
<evidence type="ECO:0000313" key="10">
    <source>
        <dbReference type="EMBL" id="HIR60687.1"/>
    </source>
</evidence>
<keyword evidence="5 8" id="KW-0547">Nucleotide-binding</keyword>
<dbReference type="NCBIfam" id="TIGR02432">
    <property type="entry name" value="lysidine_TilS_N"/>
    <property type="match status" value="1"/>
</dbReference>
<protein>
    <recommendedName>
        <fullName evidence="8">tRNA(Ile)-lysidine synthase</fullName>
        <ecNumber evidence="8">6.3.4.19</ecNumber>
    </recommendedName>
    <alternativeName>
        <fullName evidence="8">tRNA(Ile)-2-lysyl-cytidine synthase</fullName>
    </alternativeName>
    <alternativeName>
        <fullName evidence="8">tRNA(Ile)-lysidine synthetase</fullName>
    </alternativeName>
</protein>
<evidence type="ECO:0000256" key="7">
    <source>
        <dbReference type="ARBA" id="ARBA00048539"/>
    </source>
</evidence>
<evidence type="ECO:0000256" key="4">
    <source>
        <dbReference type="ARBA" id="ARBA00022694"/>
    </source>
</evidence>
<dbReference type="SMART" id="SM00977">
    <property type="entry name" value="TilS_C"/>
    <property type="match status" value="1"/>
</dbReference>
<comment type="subcellular location">
    <subcellularLocation>
        <location evidence="1 8">Cytoplasm</location>
    </subcellularLocation>
</comment>
<reference evidence="10" key="2">
    <citation type="journal article" date="2021" name="PeerJ">
        <title>Extensive microbial diversity within the chicken gut microbiome revealed by metagenomics and culture.</title>
        <authorList>
            <person name="Gilroy R."/>
            <person name="Ravi A."/>
            <person name="Getino M."/>
            <person name="Pursley I."/>
            <person name="Horton D.L."/>
            <person name="Alikhan N.F."/>
            <person name="Baker D."/>
            <person name="Gharbi K."/>
            <person name="Hall N."/>
            <person name="Watson M."/>
            <person name="Adriaenssens E.M."/>
            <person name="Foster-Nyarko E."/>
            <person name="Jarju S."/>
            <person name="Secka A."/>
            <person name="Antonio M."/>
            <person name="Oren A."/>
            <person name="Chaudhuri R.R."/>
            <person name="La Ragione R."/>
            <person name="Hildebrand F."/>
            <person name="Pallen M.J."/>
        </authorList>
    </citation>
    <scope>NUCLEOTIDE SEQUENCE</scope>
    <source>
        <strain evidence="10">CHK189-12415</strain>
    </source>
</reference>
<keyword evidence="3 8" id="KW-0436">Ligase</keyword>
<dbReference type="GO" id="GO:0032267">
    <property type="term" value="F:tRNA(Ile)-lysidine synthase activity"/>
    <property type="evidence" value="ECO:0007669"/>
    <property type="project" value="UniProtKB-EC"/>
</dbReference>
<dbReference type="GO" id="GO:0005524">
    <property type="term" value="F:ATP binding"/>
    <property type="evidence" value="ECO:0007669"/>
    <property type="project" value="UniProtKB-UniRule"/>
</dbReference>
<dbReference type="GO" id="GO:0005737">
    <property type="term" value="C:cytoplasm"/>
    <property type="evidence" value="ECO:0007669"/>
    <property type="project" value="UniProtKB-SubCell"/>
</dbReference>
<dbReference type="InterPro" id="IPR011063">
    <property type="entry name" value="TilS/TtcA_N"/>
</dbReference>
<feature type="binding site" evidence="8">
    <location>
        <begin position="21"/>
        <end position="26"/>
    </location>
    <ligand>
        <name>ATP</name>
        <dbReference type="ChEBI" id="CHEBI:30616"/>
    </ligand>
</feature>
<dbReference type="Proteomes" id="UP000824241">
    <property type="component" value="Unassembled WGS sequence"/>
</dbReference>
<comment type="similarity">
    <text evidence="8">Belongs to the tRNA(Ile)-lysidine synthase family.</text>
</comment>
<comment type="catalytic activity">
    <reaction evidence="7 8">
        <text>cytidine(34) in tRNA(Ile2) + L-lysine + ATP = lysidine(34) in tRNA(Ile2) + AMP + diphosphate + H(+)</text>
        <dbReference type="Rhea" id="RHEA:43744"/>
        <dbReference type="Rhea" id="RHEA-COMP:10625"/>
        <dbReference type="Rhea" id="RHEA-COMP:10670"/>
        <dbReference type="ChEBI" id="CHEBI:15378"/>
        <dbReference type="ChEBI" id="CHEBI:30616"/>
        <dbReference type="ChEBI" id="CHEBI:32551"/>
        <dbReference type="ChEBI" id="CHEBI:33019"/>
        <dbReference type="ChEBI" id="CHEBI:82748"/>
        <dbReference type="ChEBI" id="CHEBI:83665"/>
        <dbReference type="ChEBI" id="CHEBI:456215"/>
        <dbReference type="EC" id="6.3.4.19"/>
    </reaction>
</comment>
<dbReference type="InterPro" id="IPR012795">
    <property type="entry name" value="tRNA_Ile_lys_synt_N"/>
</dbReference>
<dbReference type="SUPFAM" id="SSF56037">
    <property type="entry name" value="PheT/TilS domain"/>
    <property type="match status" value="1"/>
</dbReference>
<dbReference type="Gene3D" id="3.40.50.620">
    <property type="entry name" value="HUPs"/>
    <property type="match status" value="1"/>
</dbReference>
<evidence type="ECO:0000256" key="6">
    <source>
        <dbReference type="ARBA" id="ARBA00022840"/>
    </source>
</evidence>
<dbReference type="SUPFAM" id="SSF52402">
    <property type="entry name" value="Adenine nucleotide alpha hydrolases-like"/>
    <property type="match status" value="1"/>
</dbReference>
<dbReference type="EMBL" id="DVHA01000122">
    <property type="protein sequence ID" value="HIR60687.1"/>
    <property type="molecule type" value="Genomic_DNA"/>
</dbReference>
<dbReference type="HAMAP" id="MF_01161">
    <property type="entry name" value="tRNA_Ile_lys_synt"/>
    <property type="match status" value="1"/>
</dbReference>
<keyword evidence="6 8" id="KW-0067">ATP-binding</keyword>
<dbReference type="EC" id="6.3.4.19" evidence="8"/>
<dbReference type="InterPro" id="IPR012094">
    <property type="entry name" value="tRNA_Ile_lys_synt"/>
</dbReference>
<dbReference type="AlphaFoldDB" id="A0A9D1DX73"/>
<proteinExistence type="inferred from homology"/>
<dbReference type="Pfam" id="PF11734">
    <property type="entry name" value="TilS_C"/>
    <property type="match status" value="1"/>
</dbReference>
<keyword evidence="4 8" id="KW-0819">tRNA processing</keyword>
<evidence type="ECO:0000256" key="8">
    <source>
        <dbReference type="HAMAP-Rule" id="MF_01161"/>
    </source>
</evidence>
<feature type="domain" description="Lysidine-tRNA(Ile) synthetase C-terminal" evidence="9">
    <location>
        <begin position="394"/>
        <end position="464"/>
    </location>
</feature>
<dbReference type="PANTHER" id="PTHR43033:SF1">
    <property type="entry name" value="TRNA(ILE)-LYSIDINE SYNTHASE-RELATED"/>
    <property type="match status" value="1"/>
</dbReference>
<comment type="function">
    <text evidence="8">Ligates lysine onto the cytidine present at position 34 of the AUA codon-specific tRNA(Ile) that contains the anticodon CAU, in an ATP-dependent manner. Cytidine is converted to lysidine, thus changing the amino acid specificity of the tRNA from methionine to isoleucine.</text>
</comment>
<evidence type="ECO:0000256" key="5">
    <source>
        <dbReference type="ARBA" id="ARBA00022741"/>
    </source>
</evidence>
<comment type="caution">
    <text evidence="10">The sequence shown here is derived from an EMBL/GenBank/DDBJ whole genome shotgun (WGS) entry which is preliminary data.</text>
</comment>
<dbReference type="InterPro" id="IPR012796">
    <property type="entry name" value="Lysidine-tRNA-synth_C"/>
</dbReference>
<organism evidence="10 11">
    <name type="scientific">Candidatus Faecivivens stercoravium</name>
    <dbReference type="NCBI Taxonomy" id="2840803"/>
    <lineage>
        <taxon>Bacteria</taxon>
        <taxon>Bacillati</taxon>
        <taxon>Bacillota</taxon>
        <taxon>Clostridia</taxon>
        <taxon>Eubacteriales</taxon>
        <taxon>Oscillospiraceae</taxon>
        <taxon>Oscillospiraceae incertae sedis</taxon>
        <taxon>Candidatus Faecivivens</taxon>
    </lineage>
</organism>
<keyword evidence="2 8" id="KW-0963">Cytoplasm</keyword>
<dbReference type="Pfam" id="PF01171">
    <property type="entry name" value="ATP_bind_3"/>
    <property type="match status" value="1"/>
</dbReference>
<comment type="domain">
    <text evidence="8">The N-terminal region contains the highly conserved SGGXDS motif, predicted to be a P-loop motif involved in ATP binding.</text>
</comment>
<evidence type="ECO:0000259" key="9">
    <source>
        <dbReference type="SMART" id="SM00977"/>
    </source>
</evidence>
<dbReference type="InterPro" id="IPR014729">
    <property type="entry name" value="Rossmann-like_a/b/a_fold"/>
</dbReference>
<dbReference type="GO" id="GO:0006400">
    <property type="term" value="P:tRNA modification"/>
    <property type="evidence" value="ECO:0007669"/>
    <property type="project" value="UniProtKB-UniRule"/>
</dbReference>